<keyword evidence="9" id="KW-0012">Acyltransferase</keyword>
<dbReference type="InterPro" id="IPR004255">
    <property type="entry name" value="O-acyltransferase_WSD1_N"/>
</dbReference>
<protein>
    <recommendedName>
        <fullName evidence="4">diacylglycerol O-acyltransferase</fullName>
        <ecNumber evidence="4">2.3.1.20</ecNumber>
    </recommendedName>
</protein>
<dbReference type="InterPro" id="IPR014292">
    <property type="entry name" value="Acyl_transf_WS/DGAT"/>
</dbReference>
<dbReference type="GO" id="GO:0004144">
    <property type="term" value="F:diacylglycerol O-acyltransferase activity"/>
    <property type="evidence" value="ECO:0007669"/>
    <property type="project" value="UniProtKB-EC"/>
</dbReference>
<evidence type="ECO:0000256" key="9">
    <source>
        <dbReference type="ARBA" id="ARBA00023315"/>
    </source>
</evidence>
<keyword evidence="7" id="KW-0319">Glycerol metabolism</keyword>
<evidence type="ECO:0000313" key="13">
    <source>
        <dbReference type="EMBL" id="SQD77039.1"/>
    </source>
</evidence>
<dbReference type="Pfam" id="PF06974">
    <property type="entry name" value="WS_DGAT_C"/>
    <property type="match status" value="1"/>
</dbReference>
<evidence type="ECO:0000256" key="7">
    <source>
        <dbReference type="ARBA" id="ARBA00022798"/>
    </source>
</evidence>
<dbReference type="PANTHER" id="PTHR31650:SF1">
    <property type="entry name" value="WAX ESTER SYNTHASE_DIACYLGLYCEROL ACYLTRANSFERASE 4-RELATED"/>
    <property type="match status" value="1"/>
</dbReference>
<dbReference type="GO" id="GO:0051701">
    <property type="term" value="P:biological process involved in interaction with host"/>
    <property type="evidence" value="ECO:0007669"/>
    <property type="project" value="TreeGrafter"/>
</dbReference>
<evidence type="ECO:0000313" key="14">
    <source>
        <dbReference type="Proteomes" id="UP000250163"/>
    </source>
</evidence>
<evidence type="ECO:0000259" key="11">
    <source>
        <dbReference type="Pfam" id="PF03007"/>
    </source>
</evidence>
<dbReference type="EMBL" id="LS483250">
    <property type="protein sequence ID" value="SQD77039.1"/>
    <property type="molecule type" value="Genomic_DNA"/>
</dbReference>
<comment type="pathway">
    <text evidence="1">Glycerolipid metabolism; triacylglycerol biosynthesis.</text>
</comment>
<dbReference type="InterPro" id="IPR009721">
    <property type="entry name" value="O-acyltransferase_WSD1_C"/>
</dbReference>
<comment type="catalytic activity">
    <reaction evidence="10">
        <text>an acyl-CoA + a 1,2-diacyl-sn-glycerol = a triacyl-sn-glycerol + CoA</text>
        <dbReference type="Rhea" id="RHEA:10868"/>
        <dbReference type="ChEBI" id="CHEBI:17815"/>
        <dbReference type="ChEBI" id="CHEBI:57287"/>
        <dbReference type="ChEBI" id="CHEBI:58342"/>
        <dbReference type="ChEBI" id="CHEBI:64615"/>
        <dbReference type="EC" id="2.3.1.20"/>
    </reaction>
</comment>
<dbReference type="EC" id="2.3.1.20" evidence="4"/>
<evidence type="ECO:0000256" key="10">
    <source>
        <dbReference type="ARBA" id="ARBA00048109"/>
    </source>
</evidence>
<sequence length="513" mass="57062">MEALTLVDMGFLYTETVTSPKHIAGLQIFSIPENYPGNFSRDLFDNLMSQQEVKNPFNQKLKKQITGQYFWQDDNNIDLSYHVRFAMLPQPGNQNQLLSFVEHQHETLLDRNRPLWEMTLIDGLEDNKFAIYVKVHHAFTDGAKANQLLMAYLSENAESAMTAFWAVERPQKQHTAKSTLSILADTSKILTGHIKSIPSLTKLTTKLLLQAANMYKADMPTPFMAPKTPFSVSPKRARRAAMSSLPLARVKTLGRLTGATINDVIVTVCDMAIHNYLEAHDVILKKPLVAQMPMSLRDASDQLSNNQVAISLVELAYAGERPLERLMTVKESCQKLKTEAKLLTKEALTNYTLVSQGLAAASELLNLDTILPPMGNVLISNVPGPSKALYMMGAKMKKCFPISVLPPGMSLNITLYSYNGSIHVGLIACRSALPDLTELADYIEDAFTELENEVLNSAIESVTDHINLLSSSPRNDDIRQESINIITHNINHAEQVNSQPKVNHEDSPLCETA</sequence>
<evidence type="ECO:0000256" key="2">
    <source>
        <dbReference type="ARBA" id="ARBA00005189"/>
    </source>
</evidence>
<comment type="pathway">
    <text evidence="2">Lipid metabolism.</text>
</comment>
<evidence type="ECO:0000256" key="3">
    <source>
        <dbReference type="ARBA" id="ARBA00009587"/>
    </source>
</evidence>
<dbReference type="Proteomes" id="UP000250163">
    <property type="component" value="Chromosome MORIYA"/>
</dbReference>
<evidence type="ECO:0000256" key="1">
    <source>
        <dbReference type="ARBA" id="ARBA00004771"/>
    </source>
</evidence>
<dbReference type="GO" id="GO:0006071">
    <property type="term" value="P:glycerol metabolic process"/>
    <property type="evidence" value="ECO:0007669"/>
    <property type="project" value="UniProtKB-KW"/>
</dbReference>
<dbReference type="KEGG" id="mya:MORIYA_0561"/>
<keyword evidence="8" id="KW-0443">Lipid metabolism</keyword>
<proteinExistence type="inferred from homology"/>
<keyword evidence="14" id="KW-1185">Reference proteome</keyword>
<reference evidence="14" key="1">
    <citation type="submission" date="2018-05" db="EMBL/GenBank/DDBJ databases">
        <authorList>
            <person name="Cea G.-C."/>
            <person name="William W."/>
        </authorList>
    </citation>
    <scope>NUCLEOTIDE SEQUENCE [LARGE SCALE GENOMIC DNA]</scope>
    <source>
        <strain evidence="14">DB21MT 5</strain>
    </source>
</reference>
<evidence type="ECO:0000256" key="6">
    <source>
        <dbReference type="ARBA" id="ARBA00022679"/>
    </source>
</evidence>
<evidence type="ECO:0000256" key="4">
    <source>
        <dbReference type="ARBA" id="ARBA00013244"/>
    </source>
</evidence>
<dbReference type="InterPro" id="IPR045034">
    <property type="entry name" value="O-acyltransferase_WSD1-like"/>
</dbReference>
<dbReference type="GO" id="GO:0005886">
    <property type="term" value="C:plasma membrane"/>
    <property type="evidence" value="ECO:0007669"/>
    <property type="project" value="TreeGrafter"/>
</dbReference>
<feature type="domain" description="O-acyltransferase WSD1-like N-terminal" evidence="11">
    <location>
        <begin position="5"/>
        <end position="265"/>
    </location>
</feature>
<comment type="similarity">
    <text evidence="3">Belongs to the long-chain O-acyltransferase family.</text>
</comment>
<evidence type="ECO:0000256" key="8">
    <source>
        <dbReference type="ARBA" id="ARBA00023098"/>
    </source>
</evidence>
<dbReference type="GO" id="GO:0019432">
    <property type="term" value="P:triglyceride biosynthetic process"/>
    <property type="evidence" value="ECO:0007669"/>
    <property type="project" value="UniProtKB-UniPathway"/>
</dbReference>
<dbReference type="OrthoDB" id="9810950at2"/>
<dbReference type="GO" id="GO:0071731">
    <property type="term" value="P:response to nitric oxide"/>
    <property type="evidence" value="ECO:0007669"/>
    <property type="project" value="TreeGrafter"/>
</dbReference>
<dbReference type="RefSeq" id="WP_112712489.1">
    <property type="nucleotide sequence ID" value="NZ_LS483250.1"/>
</dbReference>
<dbReference type="Pfam" id="PF03007">
    <property type="entry name" value="WS_DGAT_cat"/>
    <property type="match status" value="1"/>
</dbReference>
<dbReference type="GO" id="GO:0001666">
    <property type="term" value="P:response to hypoxia"/>
    <property type="evidence" value="ECO:0007669"/>
    <property type="project" value="TreeGrafter"/>
</dbReference>
<gene>
    <name evidence="13" type="ORF">MORIYA_0561</name>
</gene>
<accession>A0A330LK97</accession>
<evidence type="ECO:0000256" key="5">
    <source>
        <dbReference type="ARBA" id="ARBA00022516"/>
    </source>
</evidence>
<dbReference type="AlphaFoldDB" id="A0A330LK97"/>
<dbReference type="NCBIfam" id="TIGR02946">
    <property type="entry name" value="acyl_WS_DGAT"/>
    <property type="match status" value="1"/>
</dbReference>
<feature type="domain" description="O-acyltransferase WSD1 C-terminal" evidence="12">
    <location>
        <begin position="306"/>
        <end position="450"/>
    </location>
</feature>
<keyword evidence="5" id="KW-0444">Lipid biosynthesis</keyword>
<evidence type="ECO:0000259" key="12">
    <source>
        <dbReference type="Pfam" id="PF06974"/>
    </source>
</evidence>
<dbReference type="PANTHER" id="PTHR31650">
    <property type="entry name" value="O-ACYLTRANSFERASE (WSD1-LIKE) FAMILY PROTEIN"/>
    <property type="match status" value="1"/>
</dbReference>
<keyword evidence="6" id="KW-0808">Transferase</keyword>
<dbReference type="UniPathway" id="UPA00282"/>
<name>A0A330LK97_9GAMM</name>
<organism evidence="13 14">
    <name type="scientific">Moritella yayanosii</name>
    <dbReference type="NCBI Taxonomy" id="69539"/>
    <lineage>
        <taxon>Bacteria</taxon>
        <taxon>Pseudomonadati</taxon>
        <taxon>Pseudomonadota</taxon>
        <taxon>Gammaproteobacteria</taxon>
        <taxon>Alteromonadales</taxon>
        <taxon>Moritellaceae</taxon>
        <taxon>Moritella</taxon>
    </lineage>
</organism>